<feature type="transmembrane region" description="Helical" evidence="2">
    <location>
        <begin position="72"/>
        <end position="90"/>
    </location>
</feature>
<dbReference type="EMBL" id="JAAKZV010000010">
    <property type="protein sequence ID" value="NGN63189.1"/>
    <property type="molecule type" value="Genomic_DNA"/>
</dbReference>
<reference evidence="3 4" key="1">
    <citation type="submission" date="2020-02" db="EMBL/GenBank/DDBJ databases">
        <title>Whole-genome analyses of novel actinobacteria.</title>
        <authorList>
            <person name="Sahin N."/>
        </authorList>
    </citation>
    <scope>NUCLEOTIDE SEQUENCE [LARGE SCALE GENOMIC DNA]</scope>
    <source>
        <strain evidence="3 4">A7024</strain>
    </source>
</reference>
<feature type="compositionally biased region" description="Polar residues" evidence="1">
    <location>
        <begin position="200"/>
        <end position="210"/>
    </location>
</feature>
<dbReference type="Proteomes" id="UP000481583">
    <property type="component" value="Unassembled WGS sequence"/>
</dbReference>
<organism evidence="3 4">
    <name type="scientific">Streptomyces coryli</name>
    <dbReference type="NCBI Taxonomy" id="1128680"/>
    <lineage>
        <taxon>Bacteria</taxon>
        <taxon>Bacillati</taxon>
        <taxon>Actinomycetota</taxon>
        <taxon>Actinomycetes</taxon>
        <taxon>Kitasatosporales</taxon>
        <taxon>Streptomycetaceae</taxon>
        <taxon>Streptomyces</taxon>
    </lineage>
</organism>
<dbReference type="AlphaFoldDB" id="A0A6G4TT39"/>
<dbReference type="RefSeq" id="WP_165232058.1">
    <property type="nucleotide sequence ID" value="NZ_JAAKZV010000010.1"/>
</dbReference>
<keyword evidence="2" id="KW-0472">Membrane</keyword>
<feature type="compositionally biased region" description="Pro residues" evidence="1">
    <location>
        <begin position="161"/>
        <end position="172"/>
    </location>
</feature>
<protein>
    <submittedName>
        <fullName evidence="3">Uncharacterized protein</fullName>
    </submittedName>
</protein>
<proteinExistence type="predicted"/>
<accession>A0A6G4TT39</accession>
<gene>
    <name evidence="3" type="ORF">G5C51_04605</name>
</gene>
<name>A0A6G4TT39_9ACTN</name>
<feature type="transmembrane region" description="Helical" evidence="2">
    <location>
        <begin position="39"/>
        <end position="60"/>
    </location>
</feature>
<keyword evidence="4" id="KW-1185">Reference proteome</keyword>
<evidence type="ECO:0000313" key="3">
    <source>
        <dbReference type="EMBL" id="NGN63189.1"/>
    </source>
</evidence>
<comment type="caution">
    <text evidence="3">The sequence shown here is derived from an EMBL/GenBank/DDBJ whole genome shotgun (WGS) entry which is preliminary data.</text>
</comment>
<evidence type="ECO:0000256" key="2">
    <source>
        <dbReference type="SAM" id="Phobius"/>
    </source>
</evidence>
<feature type="compositionally biased region" description="Low complexity" evidence="1">
    <location>
        <begin position="173"/>
        <end position="199"/>
    </location>
</feature>
<feature type="compositionally biased region" description="Low complexity" evidence="1">
    <location>
        <begin position="139"/>
        <end position="160"/>
    </location>
</feature>
<sequence>MMVADAPADGELIGRNYTKAQRMPLVVGMTPGGKARLPGGPYTLTQLGVMVALFVPLLLTRSFWSTGGWFDLVVLIVIPYGAAWALRYLHVDGRNPAAAAASALLFLLTPRRGRLHGRALTRPRPTAVSLRVNLGGAGPRPATAPARLPVAERPATGSPARPAPGPRHPAIPSPGALPATATAAADGPVASPLQLLLQQHSPTDPSHASR</sequence>
<evidence type="ECO:0000313" key="4">
    <source>
        <dbReference type="Proteomes" id="UP000481583"/>
    </source>
</evidence>
<evidence type="ECO:0000256" key="1">
    <source>
        <dbReference type="SAM" id="MobiDB-lite"/>
    </source>
</evidence>
<feature type="region of interest" description="Disordered" evidence="1">
    <location>
        <begin position="132"/>
        <end position="210"/>
    </location>
</feature>
<keyword evidence="2" id="KW-0812">Transmembrane</keyword>
<keyword evidence="2" id="KW-1133">Transmembrane helix</keyword>